<feature type="transmembrane region" description="Helical" evidence="1">
    <location>
        <begin position="170"/>
        <end position="195"/>
    </location>
</feature>
<keyword evidence="1" id="KW-0812">Transmembrane</keyword>
<dbReference type="RefSeq" id="WP_258568648.1">
    <property type="nucleotide sequence ID" value="NZ_CP092900.1"/>
</dbReference>
<sequence>MDHLFLTQFQQCVATINNILDDSDQGSEQRKKSIAANEGLIQEEIKALHELDQKSWKSWFCYLVLLKPKLIHELSLSMLALIDYRATFSELPADTDSGLGVLDPVLNDRVGKQCHRHMQCFMDVIHGYVKPHVSRGLGEEVTCSGLLESMHNHMGDIFEKEKAKSMRVHIIIQIVALTFAVAGLSVMGSLYFLHAKYFAEYFIACLSVVAVSLLTMTIDYFCIYKRVKKDFNIMEGASRVRAPSESSQDGFDEVSLFDGANLPGNNAVLQAHRF</sequence>
<accession>A0ABY5DMY7</accession>
<reference evidence="2 3" key="1">
    <citation type="journal article" date="2022" name="Nat. Microbiol.">
        <title>The microbiome of a bacterivorous marine choanoflagellate contains a resource-demanding obligate bacterial associate.</title>
        <authorList>
            <person name="Needham D.M."/>
            <person name="Poirier C."/>
            <person name="Bachy C."/>
            <person name="George E.E."/>
            <person name="Wilken S."/>
            <person name="Yung C.C.M."/>
            <person name="Limardo A.J."/>
            <person name="Morando M."/>
            <person name="Sudek L."/>
            <person name="Malmstrom R.R."/>
            <person name="Keeling P.J."/>
            <person name="Santoro A.E."/>
            <person name="Worden A.Z."/>
        </authorList>
    </citation>
    <scope>NUCLEOTIDE SEQUENCE [LARGE SCALE GENOMIC DNA]</scope>
    <source>
        <strain evidence="2 3">Comchoano-1</strain>
    </source>
</reference>
<gene>
    <name evidence="2" type="ORF">MMH89_01675</name>
</gene>
<keyword evidence="1" id="KW-0472">Membrane</keyword>
<feature type="transmembrane region" description="Helical" evidence="1">
    <location>
        <begin position="201"/>
        <end position="224"/>
    </location>
</feature>
<evidence type="ECO:0000313" key="3">
    <source>
        <dbReference type="Proteomes" id="UP001055955"/>
    </source>
</evidence>
<keyword evidence="3" id="KW-1185">Reference proteome</keyword>
<dbReference type="Proteomes" id="UP001055955">
    <property type="component" value="Chromosome"/>
</dbReference>
<evidence type="ECO:0000256" key="1">
    <source>
        <dbReference type="SAM" id="Phobius"/>
    </source>
</evidence>
<protein>
    <submittedName>
        <fullName evidence="2">Uncharacterized protein</fullName>
    </submittedName>
</protein>
<organism evidence="2 3">
    <name type="scientific">Candidatus Comchoanobacter bicostacola</name>
    <dbReference type="NCBI Taxonomy" id="2919598"/>
    <lineage>
        <taxon>Bacteria</taxon>
        <taxon>Pseudomonadati</taxon>
        <taxon>Pseudomonadota</taxon>
        <taxon>Gammaproteobacteria</taxon>
        <taxon>Candidatus Comchoanobacterales</taxon>
        <taxon>Candidatus Comchoanobacteraceae</taxon>
        <taxon>Candidatus Comchoanobacter</taxon>
    </lineage>
</organism>
<proteinExistence type="predicted"/>
<name>A0ABY5DMY7_9GAMM</name>
<evidence type="ECO:0000313" key="2">
    <source>
        <dbReference type="EMBL" id="UTC24859.1"/>
    </source>
</evidence>
<dbReference type="EMBL" id="CP092900">
    <property type="protein sequence ID" value="UTC24859.1"/>
    <property type="molecule type" value="Genomic_DNA"/>
</dbReference>
<keyword evidence="1" id="KW-1133">Transmembrane helix</keyword>